<dbReference type="NCBIfam" id="TIGR03026">
    <property type="entry name" value="NDP-sugDHase"/>
    <property type="match status" value="1"/>
</dbReference>
<feature type="binding site" evidence="9">
    <location>
        <begin position="149"/>
        <end position="152"/>
    </location>
    <ligand>
        <name>substrate</name>
    </ligand>
</feature>
<feature type="binding site" evidence="10">
    <location>
        <position position="120"/>
    </location>
    <ligand>
        <name>NAD(+)</name>
        <dbReference type="ChEBI" id="CHEBI:57540"/>
    </ligand>
</feature>
<comment type="pathway">
    <text evidence="1">Nucleotide-sugar biosynthesis; UDP-alpha-D-glucuronate biosynthesis; UDP-alpha-D-glucuronate from UDP-alpha-D-glucose: step 1/1.</text>
</comment>
<feature type="binding site" evidence="9">
    <location>
        <position position="201"/>
    </location>
    <ligand>
        <name>substrate</name>
    </ligand>
</feature>
<dbReference type="InterPro" id="IPR014026">
    <property type="entry name" value="UDP-Glc/GDP-Man_DH_dimer"/>
</dbReference>
<dbReference type="PANTHER" id="PTHR43750">
    <property type="entry name" value="UDP-GLUCOSE 6-DEHYDROGENASE TUAD"/>
    <property type="match status" value="1"/>
</dbReference>
<gene>
    <name evidence="12" type="ORF">HNR30_000805</name>
</gene>
<dbReference type="Pfam" id="PF03721">
    <property type="entry name" value="UDPG_MGDP_dh_N"/>
    <property type="match status" value="1"/>
</dbReference>
<accession>A0A7W0CE37</accession>
<feature type="domain" description="UDP-glucose/GDP-mannose dehydrogenase C-terminal" evidence="11">
    <location>
        <begin position="310"/>
        <end position="411"/>
    </location>
</feature>
<evidence type="ECO:0000256" key="8">
    <source>
        <dbReference type="PIRSR" id="PIRSR500134-1"/>
    </source>
</evidence>
<keyword evidence="13" id="KW-1185">Reference proteome</keyword>
<dbReference type="InterPro" id="IPR008927">
    <property type="entry name" value="6-PGluconate_DH-like_C_sf"/>
</dbReference>
<reference evidence="12 13" key="1">
    <citation type="submission" date="2020-07" db="EMBL/GenBank/DDBJ databases">
        <title>Genomic Encyclopedia of Type Strains, Phase IV (KMG-IV): sequencing the most valuable type-strain genomes for metagenomic binning, comparative biology and taxonomic classification.</title>
        <authorList>
            <person name="Goeker M."/>
        </authorList>
    </citation>
    <scope>NUCLEOTIDE SEQUENCE [LARGE SCALE GENOMIC DNA]</scope>
    <source>
        <strain evidence="12 13">DSM 45533</strain>
    </source>
</reference>
<name>A0A7W0CE37_9ACTN</name>
<dbReference type="InterPro" id="IPR017476">
    <property type="entry name" value="UDP-Glc/GDP-Man"/>
</dbReference>
<sequence length="427" mass="45826">MPRTIAVFGAGYIGLVTAACLAELGHAVVVRDIQPDRVQRLQAGEVPIFEPGLAEMIARNTERLSFTLDAATALAAAEVAYVCVDTPPTVSGDADLSRVWSVVDSLRGAPALLAVVVKSTVPVGTGKRIRTVLNESGLEHVGYASNPEFTAEGRAVADFMTPDRIVIGGSDQDAIRLVADLHHGINAPIEIMDVASAEMTKLAANAALMTRISFINEIAALCELTGADVELVSKAIGLDHRIGSHFLQAGIGWGGSCFPKDSEALKQLASNTGYHPQLLNAAIEVNNLQKRRAIQTLKQALGSLEGTEIALLGMTFKPSTDDMRESPSTVLAARLLAEGARVRCWDPLAPQELPEPWSQTTRHPRALDALDGADAVILATAWPELRELPWHDAHDLMRRPVMFDGRNLLDPAKMRALGFTYMSVGRP</sequence>
<dbReference type="Gene3D" id="3.40.50.720">
    <property type="entry name" value="NAD(P)-binding Rossmann-like Domain"/>
    <property type="match status" value="2"/>
</dbReference>
<dbReference type="EC" id="1.1.1.22" evidence="3 7"/>
<evidence type="ECO:0000256" key="7">
    <source>
        <dbReference type="PIRNR" id="PIRNR000124"/>
    </source>
</evidence>
<feature type="binding site" evidence="9">
    <location>
        <position position="254"/>
    </location>
    <ligand>
        <name>substrate</name>
    </ligand>
</feature>
<evidence type="ECO:0000256" key="9">
    <source>
        <dbReference type="PIRSR" id="PIRSR500134-2"/>
    </source>
</evidence>
<dbReference type="PIRSF" id="PIRSF000124">
    <property type="entry name" value="UDPglc_GDPman_dh"/>
    <property type="match status" value="1"/>
</dbReference>
<dbReference type="PIRSF" id="PIRSF500134">
    <property type="entry name" value="UDPglc_DH_bac"/>
    <property type="match status" value="1"/>
</dbReference>
<dbReference type="InterPro" id="IPR028357">
    <property type="entry name" value="UDPglc_DH_bac"/>
</dbReference>
<organism evidence="12 13">
    <name type="scientific">Nonomuraea soli</name>
    <dbReference type="NCBI Taxonomy" id="1032476"/>
    <lineage>
        <taxon>Bacteria</taxon>
        <taxon>Bacillati</taxon>
        <taxon>Actinomycetota</taxon>
        <taxon>Actinomycetes</taxon>
        <taxon>Streptosporangiales</taxon>
        <taxon>Streptosporangiaceae</taxon>
        <taxon>Nonomuraea</taxon>
    </lineage>
</organism>
<protein>
    <recommendedName>
        <fullName evidence="3 7">UDP-glucose 6-dehydrogenase</fullName>
        <ecNumber evidence="3 7">1.1.1.22</ecNumber>
    </recommendedName>
</protein>
<evidence type="ECO:0000256" key="5">
    <source>
        <dbReference type="ARBA" id="ARBA00023027"/>
    </source>
</evidence>
<dbReference type="InterPro" id="IPR036220">
    <property type="entry name" value="UDP-Glc/GDP-Man_DH_C_sf"/>
</dbReference>
<evidence type="ECO:0000256" key="1">
    <source>
        <dbReference type="ARBA" id="ARBA00004701"/>
    </source>
</evidence>
<dbReference type="Gene3D" id="1.20.5.100">
    <property type="entry name" value="Cytochrome c1, transmembrane anchor, C-terminal"/>
    <property type="match status" value="1"/>
</dbReference>
<evidence type="ECO:0000259" key="11">
    <source>
        <dbReference type="SMART" id="SM00984"/>
    </source>
</evidence>
<evidence type="ECO:0000313" key="12">
    <source>
        <dbReference type="EMBL" id="MBA2889470.1"/>
    </source>
</evidence>
<dbReference type="PANTHER" id="PTHR43750:SF3">
    <property type="entry name" value="UDP-GLUCOSE 6-DEHYDROGENASE TUAD"/>
    <property type="match status" value="1"/>
</dbReference>
<evidence type="ECO:0000256" key="6">
    <source>
        <dbReference type="ARBA" id="ARBA00047473"/>
    </source>
</evidence>
<dbReference type="GO" id="GO:0000271">
    <property type="term" value="P:polysaccharide biosynthetic process"/>
    <property type="evidence" value="ECO:0007669"/>
    <property type="project" value="InterPro"/>
</dbReference>
<keyword evidence="5 7" id="KW-0520">NAD</keyword>
<dbReference type="GO" id="GO:0051287">
    <property type="term" value="F:NAD binding"/>
    <property type="evidence" value="ECO:0007669"/>
    <property type="project" value="InterPro"/>
</dbReference>
<dbReference type="Proteomes" id="UP000530928">
    <property type="component" value="Unassembled WGS sequence"/>
</dbReference>
<dbReference type="Pfam" id="PF03720">
    <property type="entry name" value="UDPG_MGDP_dh_C"/>
    <property type="match status" value="1"/>
</dbReference>
<feature type="binding site" evidence="10">
    <location>
        <position position="260"/>
    </location>
    <ligand>
        <name>NAD(+)</name>
        <dbReference type="ChEBI" id="CHEBI:57540"/>
    </ligand>
</feature>
<dbReference type="PROSITE" id="PS51257">
    <property type="entry name" value="PROKAR_LIPOPROTEIN"/>
    <property type="match status" value="1"/>
</dbReference>
<feature type="binding site" evidence="10">
    <location>
        <position position="152"/>
    </location>
    <ligand>
        <name>NAD(+)</name>
        <dbReference type="ChEBI" id="CHEBI:57540"/>
    </ligand>
</feature>
<evidence type="ECO:0000313" key="13">
    <source>
        <dbReference type="Proteomes" id="UP000530928"/>
    </source>
</evidence>
<feature type="active site" description="Nucleophile" evidence="8">
    <location>
        <position position="257"/>
    </location>
</feature>
<dbReference type="SUPFAM" id="SSF52413">
    <property type="entry name" value="UDP-glucose/GDP-mannose dehydrogenase C-terminal domain"/>
    <property type="match status" value="1"/>
</dbReference>
<dbReference type="Pfam" id="PF00984">
    <property type="entry name" value="UDPG_MGDP_dh"/>
    <property type="match status" value="1"/>
</dbReference>
<dbReference type="SMART" id="SM00984">
    <property type="entry name" value="UDPG_MGDP_dh_C"/>
    <property type="match status" value="1"/>
</dbReference>
<feature type="binding site" evidence="9">
    <location>
        <begin position="246"/>
        <end position="250"/>
    </location>
    <ligand>
        <name>substrate</name>
    </ligand>
</feature>
<dbReference type="SUPFAM" id="SSF48179">
    <property type="entry name" value="6-phosphogluconate dehydrogenase C-terminal domain-like"/>
    <property type="match status" value="1"/>
</dbReference>
<dbReference type="GO" id="GO:0006065">
    <property type="term" value="P:UDP-glucuronate biosynthetic process"/>
    <property type="evidence" value="ECO:0007669"/>
    <property type="project" value="UniProtKB-UniPathway"/>
</dbReference>
<dbReference type="SUPFAM" id="SSF51735">
    <property type="entry name" value="NAD(P)-binding Rossmann-fold domains"/>
    <property type="match status" value="1"/>
</dbReference>
<dbReference type="AlphaFoldDB" id="A0A7W0CE37"/>
<dbReference type="EMBL" id="JACDUR010000001">
    <property type="protein sequence ID" value="MBA2889470.1"/>
    <property type="molecule type" value="Genomic_DNA"/>
</dbReference>
<proteinExistence type="inferred from homology"/>
<feature type="binding site" evidence="10">
    <location>
        <position position="37"/>
    </location>
    <ligand>
        <name>NAD(+)</name>
        <dbReference type="ChEBI" id="CHEBI:57540"/>
    </ligand>
</feature>
<dbReference type="InterPro" id="IPR001732">
    <property type="entry name" value="UDP-Glc/GDP-Man_DH_N"/>
</dbReference>
<comment type="catalytic activity">
    <reaction evidence="6 7">
        <text>UDP-alpha-D-glucose + 2 NAD(+) + H2O = UDP-alpha-D-glucuronate + 2 NADH + 3 H(+)</text>
        <dbReference type="Rhea" id="RHEA:23596"/>
        <dbReference type="ChEBI" id="CHEBI:15377"/>
        <dbReference type="ChEBI" id="CHEBI:15378"/>
        <dbReference type="ChEBI" id="CHEBI:57540"/>
        <dbReference type="ChEBI" id="CHEBI:57945"/>
        <dbReference type="ChEBI" id="CHEBI:58052"/>
        <dbReference type="ChEBI" id="CHEBI:58885"/>
        <dbReference type="EC" id="1.1.1.22"/>
    </reaction>
</comment>
<dbReference type="RefSeq" id="WP_181608262.1">
    <property type="nucleotide sequence ID" value="NZ_BAABAM010000001.1"/>
</dbReference>
<evidence type="ECO:0000256" key="4">
    <source>
        <dbReference type="ARBA" id="ARBA00023002"/>
    </source>
</evidence>
<dbReference type="InterPro" id="IPR036291">
    <property type="entry name" value="NAD(P)-bd_dom_sf"/>
</dbReference>
<evidence type="ECO:0000256" key="3">
    <source>
        <dbReference type="ARBA" id="ARBA00012954"/>
    </source>
</evidence>
<dbReference type="GO" id="GO:0003979">
    <property type="term" value="F:UDP-glucose 6-dehydrogenase activity"/>
    <property type="evidence" value="ECO:0007669"/>
    <property type="project" value="UniProtKB-EC"/>
</dbReference>
<evidence type="ECO:0000256" key="10">
    <source>
        <dbReference type="PIRSR" id="PIRSR500134-3"/>
    </source>
</evidence>
<feature type="binding site" evidence="10">
    <location>
        <position position="324"/>
    </location>
    <ligand>
        <name>NAD(+)</name>
        <dbReference type="ChEBI" id="CHEBI:57540"/>
    </ligand>
</feature>
<feature type="binding site" evidence="10">
    <location>
        <position position="32"/>
    </location>
    <ligand>
        <name>NAD(+)</name>
        <dbReference type="ChEBI" id="CHEBI:57540"/>
    </ligand>
</feature>
<feature type="binding site" evidence="10">
    <location>
        <position position="86"/>
    </location>
    <ligand>
        <name>NAD(+)</name>
        <dbReference type="ChEBI" id="CHEBI:57540"/>
    </ligand>
</feature>
<dbReference type="InterPro" id="IPR014027">
    <property type="entry name" value="UDP-Glc/GDP-Man_DH_C"/>
</dbReference>
<comment type="similarity">
    <text evidence="2 7">Belongs to the UDP-glucose/GDP-mannose dehydrogenase family.</text>
</comment>
<keyword evidence="4 7" id="KW-0560">Oxidoreductase</keyword>
<evidence type="ECO:0000256" key="2">
    <source>
        <dbReference type="ARBA" id="ARBA00006601"/>
    </source>
</evidence>
<comment type="caution">
    <text evidence="12">The sequence shown here is derived from an EMBL/GenBank/DDBJ whole genome shotgun (WGS) entry which is preliminary data.</text>
</comment>
<dbReference type="UniPathway" id="UPA00038">
    <property type="reaction ID" value="UER00491"/>
</dbReference>
<feature type="binding site" evidence="9">
    <location>
        <position position="317"/>
    </location>
    <ligand>
        <name>substrate</name>
    </ligand>
</feature>